<evidence type="ECO:0000259" key="1">
    <source>
        <dbReference type="Pfam" id="PF01243"/>
    </source>
</evidence>
<sequence length="272" mass="28701">MTAFPVDHIAPADVLTVAEPLEPVAPTTTRTPAEEARTLVAQGKMAALATSSEDGTPWASAVLYAALPDGTPILCLSTLAEHGRNLTREPRASLMVGEAEPVGDPLDSGRVTLAGHAEALVDGTPEHEAAVAAYKQASPASGLYGGFGDFTYYALRIERVRWVGGYGRMDSTDADTYHAAEPDPVAPGAAYAIKHLNSDHAHNLLDMARALGGHPDATEAKCVRIDRYGLDLHVQTPRGFTETRIAFAEAANKPGDLRGATVELARRARGEA</sequence>
<dbReference type="InterPro" id="IPR011576">
    <property type="entry name" value="Pyridox_Oxase_N"/>
</dbReference>
<feature type="domain" description="Pyridoxamine 5'-phosphate oxidase N-terminal" evidence="1">
    <location>
        <begin position="34"/>
        <end position="161"/>
    </location>
</feature>
<dbReference type="Pfam" id="PF10615">
    <property type="entry name" value="DUF2470"/>
    <property type="match status" value="1"/>
</dbReference>
<dbReference type="Gene3D" id="2.30.110.10">
    <property type="entry name" value="Electron Transport, Fmn-binding Protein, Chain A"/>
    <property type="match status" value="1"/>
</dbReference>
<feature type="domain" description="DUF2470" evidence="2">
    <location>
        <begin position="191"/>
        <end position="264"/>
    </location>
</feature>
<evidence type="ECO:0000313" key="4">
    <source>
        <dbReference type="Proteomes" id="UP001147700"/>
    </source>
</evidence>
<dbReference type="EMBL" id="JAPCID010000001">
    <property type="protein sequence ID" value="MDA0135886.1"/>
    <property type="molecule type" value="Genomic_DNA"/>
</dbReference>
<dbReference type="PANTHER" id="PTHR13343">
    <property type="entry name" value="CREG1 PROTEIN"/>
    <property type="match status" value="1"/>
</dbReference>
<dbReference type="Pfam" id="PF01243">
    <property type="entry name" value="PNPOx_N"/>
    <property type="match status" value="1"/>
</dbReference>
<comment type="caution">
    <text evidence="3">The sequence shown here is derived from an EMBL/GenBank/DDBJ whole genome shotgun (WGS) entry which is preliminary data.</text>
</comment>
<dbReference type="InterPro" id="IPR019595">
    <property type="entry name" value="DUF2470"/>
</dbReference>
<dbReference type="Proteomes" id="UP001147700">
    <property type="component" value="Unassembled WGS sequence"/>
</dbReference>
<dbReference type="PANTHER" id="PTHR13343:SF17">
    <property type="entry name" value="CELLULAR REPRESSOR OF E1A-STIMULATED GENES, ISOFORM A"/>
    <property type="match status" value="1"/>
</dbReference>
<dbReference type="InterPro" id="IPR037119">
    <property type="entry name" value="Haem_oxidase_HugZ-like_sf"/>
</dbReference>
<evidence type="ECO:0000313" key="3">
    <source>
        <dbReference type="EMBL" id="MDA0135886.1"/>
    </source>
</evidence>
<accession>A0ABT4RBJ6</accession>
<gene>
    <name evidence="3" type="ORF">OJ962_00135</name>
</gene>
<dbReference type="InterPro" id="IPR012349">
    <property type="entry name" value="Split_barrel_FMN-bd"/>
</dbReference>
<proteinExistence type="predicted"/>
<protein>
    <submittedName>
        <fullName evidence="3">Pyridoxamine 5'-phosphate oxidase family protein</fullName>
    </submittedName>
</protein>
<reference evidence="3" key="1">
    <citation type="submission" date="2022-10" db="EMBL/GenBank/DDBJ databases">
        <title>The WGS of Solirubrobacter sp. CPCC 204708.</title>
        <authorList>
            <person name="Jiang Z."/>
        </authorList>
    </citation>
    <scope>NUCLEOTIDE SEQUENCE</scope>
    <source>
        <strain evidence="3">CPCC 204708</strain>
    </source>
</reference>
<name>A0ABT4RBJ6_9ACTN</name>
<keyword evidence="4" id="KW-1185">Reference proteome</keyword>
<evidence type="ECO:0000259" key="2">
    <source>
        <dbReference type="Pfam" id="PF10615"/>
    </source>
</evidence>
<dbReference type="SUPFAM" id="SSF50475">
    <property type="entry name" value="FMN-binding split barrel"/>
    <property type="match status" value="1"/>
</dbReference>
<dbReference type="RefSeq" id="WP_202954823.1">
    <property type="nucleotide sequence ID" value="NZ_JAPCID010000001.1"/>
</dbReference>
<dbReference type="Gene3D" id="3.20.180.10">
    <property type="entry name" value="PNP-oxidase-like"/>
    <property type="match status" value="1"/>
</dbReference>
<organism evidence="3 4">
    <name type="scientific">Solirubrobacter deserti</name>
    <dbReference type="NCBI Taxonomy" id="2282478"/>
    <lineage>
        <taxon>Bacteria</taxon>
        <taxon>Bacillati</taxon>
        <taxon>Actinomycetota</taxon>
        <taxon>Thermoleophilia</taxon>
        <taxon>Solirubrobacterales</taxon>
        <taxon>Solirubrobacteraceae</taxon>
        <taxon>Solirubrobacter</taxon>
    </lineage>
</organism>